<protein>
    <submittedName>
        <fullName evidence="2">Small nuclear ribonucleoprotein (SnRNP)-like protein</fullName>
    </submittedName>
</protein>
<feature type="domain" description="TraG P-loop" evidence="1">
    <location>
        <begin position="618"/>
        <end position="888"/>
    </location>
</feature>
<feature type="domain" description="TraG P-loop" evidence="1">
    <location>
        <begin position="384"/>
        <end position="526"/>
    </location>
</feature>
<evidence type="ECO:0000313" key="2">
    <source>
        <dbReference type="EMBL" id="MBB6131517.1"/>
    </source>
</evidence>
<dbReference type="SUPFAM" id="SSF52540">
    <property type="entry name" value="P-loop containing nucleoside triphosphate hydrolases"/>
    <property type="match status" value="1"/>
</dbReference>
<dbReference type="InterPro" id="IPR043964">
    <property type="entry name" value="P-loop_TraG"/>
</dbReference>
<dbReference type="PANTHER" id="PTHR38467">
    <property type="match status" value="1"/>
</dbReference>
<sequence length="933" mass="107973">MRRNEFKLPYMGIDKQDEYSLLYGLQGEFSVVIKITNPVEQYSASSDAYDEFHNLFLNVVKIIGEGHYVQKHDVFLKAAYESPESTEYLQQKYNDHFEGRPYILLETYLSITRKVKKGAFYVYNAKALLEFKQSIGKVMGVLASGNARPIALDEAQVNLFVKRLLAMDFSSKNVVLNNMKPTDTEIRIGDRYVRNISLINIDTIDLPSSISTHAELKDKESLKGFPVDLFSFLFKVPNFDFIVFNQVIEIVGQMTTLNKLELKKRRHSGIPDPANLICVKDIEQLLEAVAKDNQLLVNCHFNIMLAADKEHIQKAANFIESSLFQFGITPSQNAYNQLELFRCVLPGNATEIAVYDWFLTTAEAALCFFFKEALAVSEESKFQIRFTDRQGVPIVMDPADLPMANRRITNRNKFVLGPSGTGKSFFMNAVIEQYMMYDIDLVIVDTGDSYSGLSDYFKGKYITYTEQKPITMNPFAISEEEYNIEKKNFLGTLVGLLWKGADGNISQVERDVIAHVIDSYYEHHFHFKEFPGLSEAQLSAIRDRIITSFRDSAFEDNDQEYIRLYNLYLRSKEELEEEEGIIEISQEVLNVNQIREQMVRYNEIIENRYEAAVAKQTRIATYRWNLNKITELNFNSFYEFAIRKIPQIILEDEIPFDIKEFTYVLKKFYKGGEFDRILNERSDQSLFTERFIVFEIDSIKEHKVLFPIVTLIIMDVFLQKMRYRSKFRKVLIIEEAWKAIASPLMASYLVYLYKTVRKFWGEAIVVTQELGDIIGNAVVKDSIINNSDTVCLLDQVKFKDNFKEIAALLSISEVERRKIFTINQLENKDNRGKFSEVYIRRGSVGEVYGVEVSLSQYLTYTTEKPEKLAIAVYNYAFGSYQDALDHFISDLKDTRLSLDDFVAFINKKGKPHRFSLDHLIKTNNHEETIVHQL</sequence>
<dbReference type="EMBL" id="JACHCA010000025">
    <property type="protein sequence ID" value="MBB6131517.1"/>
    <property type="molecule type" value="Genomic_DNA"/>
</dbReference>
<dbReference type="RefSeq" id="WP_183589991.1">
    <property type="nucleotide sequence ID" value="NZ_JACHCA010000025.1"/>
</dbReference>
<dbReference type="PANTHER" id="PTHR38467:SF1">
    <property type="entry name" value="CONJUGATIVE TRANSFER: ASSEMBLY"/>
    <property type="match status" value="1"/>
</dbReference>
<dbReference type="InterPro" id="IPR027417">
    <property type="entry name" value="P-loop_NTPase"/>
</dbReference>
<dbReference type="AlphaFoldDB" id="A0A841JKP0"/>
<proteinExistence type="predicted"/>
<keyword evidence="2" id="KW-0687">Ribonucleoprotein</keyword>
<accession>A0A841JKP0</accession>
<evidence type="ECO:0000259" key="1">
    <source>
        <dbReference type="Pfam" id="PF19044"/>
    </source>
</evidence>
<dbReference type="GO" id="GO:1990904">
    <property type="term" value="C:ribonucleoprotein complex"/>
    <property type="evidence" value="ECO:0007669"/>
    <property type="project" value="UniProtKB-KW"/>
</dbReference>
<dbReference type="Gene3D" id="3.40.50.300">
    <property type="entry name" value="P-loop containing nucleotide triphosphate hydrolases"/>
    <property type="match status" value="2"/>
</dbReference>
<dbReference type="Proteomes" id="UP000548326">
    <property type="component" value="Unassembled WGS sequence"/>
</dbReference>
<dbReference type="InterPro" id="IPR053155">
    <property type="entry name" value="F-pilin_assembly_TraC"/>
</dbReference>
<dbReference type="Pfam" id="PF19044">
    <property type="entry name" value="P-loop_TraG"/>
    <property type="match status" value="2"/>
</dbReference>
<comment type="caution">
    <text evidence="2">The sequence shown here is derived from an EMBL/GenBank/DDBJ whole genome shotgun (WGS) entry which is preliminary data.</text>
</comment>
<gene>
    <name evidence="2" type="ORF">HDF22_005668</name>
</gene>
<name>A0A841JKP0_9SPHI</name>
<organism evidence="2 3">
    <name type="scientific">Mucilaginibacter lappiensis</name>
    <dbReference type="NCBI Taxonomy" id="354630"/>
    <lineage>
        <taxon>Bacteria</taxon>
        <taxon>Pseudomonadati</taxon>
        <taxon>Bacteroidota</taxon>
        <taxon>Sphingobacteriia</taxon>
        <taxon>Sphingobacteriales</taxon>
        <taxon>Sphingobacteriaceae</taxon>
        <taxon>Mucilaginibacter</taxon>
    </lineage>
</organism>
<reference evidence="2 3" key="1">
    <citation type="submission" date="2020-08" db="EMBL/GenBank/DDBJ databases">
        <title>Genomic Encyclopedia of Type Strains, Phase IV (KMG-V): Genome sequencing to study the core and pangenomes of soil and plant-associated prokaryotes.</title>
        <authorList>
            <person name="Whitman W."/>
        </authorList>
    </citation>
    <scope>NUCLEOTIDE SEQUENCE [LARGE SCALE GENOMIC DNA]</scope>
    <source>
        <strain evidence="2 3">MP601</strain>
    </source>
</reference>
<evidence type="ECO:0000313" key="3">
    <source>
        <dbReference type="Proteomes" id="UP000548326"/>
    </source>
</evidence>